<dbReference type="RefSeq" id="WP_183358772.1">
    <property type="nucleotide sequence ID" value="NZ_BAABKR010000007.1"/>
</dbReference>
<dbReference type="Gene3D" id="3.40.190.10">
    <property type="entry name" value="Periplasmic binding protein-like II"/>
    <property type="match status" value="2"/>
</dbReference>
<dbReference type="AlphaFoldDB" id="A0A7W5TVC8"/>
<proteinExistence type="predicted"/>
<dbReference type="Proteomes" id="UP000547528">
    <property type="component" value="Unassembled WGS sequence"/>
</dbReference>
<evidence type="ECO:0000259" key="2">
    <source>
        <dbReference type="SMART" id="SM00062"/>
    </source>
</evidence>
<dbReference type="SUPFAM" id="SSF53850">
    <property type="entry name" value="Periplasmic binding protein-like II"/>
    <property type="match status" value="1"/>
</dbReference>
<dbReference type="PANTHER" id="PTHR35936">
    <property type="entry name" value="MEMBRANE-BOUND LYTIC MUREIN TRANSGLYCOSYLASE F"/>
    <property type="match status" value="1"/>
</dbReference>
<keyword evidence="4" id="KW-1185">Reference proteome</keyword>
<accession>A0A7W5TVC8</accession>
<evidence type="ECO:0000313" key="4">
    <source>
        <dbReference type="Proteomes" id="UP000547528"/>
    </source>
</evidence>
<gene>
    <name evidence="3" type="ORF">FHX47_002003</name>
</gene>
<dbReference type="EMBL" id="JACIBT010000016">
    <property type="protein sequence ID" value="MBB3668368.1"/>
    <property type="molecule type" value="Genomic_DNA"/>
</dbReference>
<evidence type="ECO:0000256" key="1">
    <source>
        <dbReference type="ARBA" id="ARBA00022729"/>
    </source>
</evidence>
<feature type="domain" description="Solute-binding protein family 3/N-terminal" evidence="2">
    <location>
        <begin position="18"/>
        <end position="245"/>
    </location>
</feature>
<name>A0A7W5TVC8_9MICC</name>
<comment type="caution">
    <text evidence="3">The sequence shown here is derived from an EMBL/GenBank/DDBJ whole genome shotgun (WGS) entry which is preliminary data.</text>
</comment>
<dbReference type="PANTHER" id="PTHR35936:SF19">
    <property type="entry name" value="AMINO-ACID-BINDING PROTEIN YXEM-RELATED"/>
    <property type="match status" value="1"/>
</dbReference>
<reference evidence="3 4" key="1">
    <citation type="submission" date="2020-08" db="EMBL/GenBank/DDBJ databases">
        <title>Sequencing the genomes of 1000 actinobacteria strains.</title>
        <authorList>
            <person name="Klenk H.-P."/>
        </authorList>
    </citation>
    <scope>NUCLEOTIDE SEQUENCE [LARGE SCALE GENOMIC DNA]</scope>
    <source>
        <strain evidence="3 4">DSM 28238</strain>
    </source>
</reference>
<protein>
    <submittedName>
        <fullName evidence="3">ABC-type amino acid transport substrate-binding protein</fullName>
    </submittedName>
</protein>
<evidence type="ECO:0000313" key="3">
    <source>
        <dbReference type="EMBL" id="MBB3668368.1"/>
    </source>
</evidence>
<dbReference type="InterPro" id="IPR001638">
    <property type="entry name" value="Solute-binding_3/MltF_N"/>
</dbReference>
<sequence length="255" mass="27773">MAEDCTPLHEFSTLEEGVLNVAAMNAAPKFHALSDSGPFEGIDATLITDFAEENCLEVLFKPMTGAAAQLDLSEGKSDLFGGLHIKSEERGEVFGQSEGYVIYDALGVTSAAEDSFQTIESLDGATVGALSGSFFVETLKEALGAENVEEYQNETNAFEDLQAGRIDAVANQSMMSFNLSKDEEGYETFVIEEDSNYPELTALLEITWPHTKDVPEFTAAIDDYFTRAKEDGTVERVLADNGVEPEIAQFYINGR</sequence>
<dbReference type="Pfam" id="PF00497">
    <property type="entry name" value="SBP_bac_3"/>
    <property type="match status" value="1"/>
</dbReference>
<keyword evidence="1" id="KW-0732">Signal</keyword>
<organism evidence="3 4">
    <name type="scientific">Garicola koreensis</name>
    <dbReference type="NCBI Taxonomy" id="1262554"/>
    <lineage>
        <taxon>Bacteria</taxon>
        <taxon>Bacillati</taxon>
        <taxon>Actinomycetota</taxon>
        <taxon>Actinomycetes</taxon>
        <taxon>Micrococcales</taxon>
        <taxon>Micrococcaceae</taxon>
        <taxon>Garicola</taxon>
    </lineage>
</organism>
<dbReference type="SMART" id="SM00062">
    <property type="entry name" value="PBPb"/>
    <property type="match status" value="1"/>
</dbReference>